<evidence type="ECO:0000256" key="6">
    <source>
        <dbReference type="HAMAP-Rule" id="MF_01161"/>
    </source>
</evidence>
<comment type="catalytic activity">
    <reaction evidence="5 6">
        <text>cytidine(34) in tRNA(Ile2) + L-lysine + ATP = lysidine(34) in tRNA(Ile2) + AMP + diphosphate + H(+)</text>
        <dbReference type="Rhea" id="RHEA:43744"/>
        <dbReference type="Rhea" id="RHEA-COMP:10625"/>
        <dbReference type="Rhea" id="RHEA-COMP:10670"/>
        <dbReference type="ChEBI" id="CHEBI:15378"/>
        <dbReference type="ChEBI" id="CHEBI:30616"/>
        <dbReference type="ChEBI" id="CHEBI:32551"/>
        <dbReference type="ChEBI" id="CHEBI:33019"/>
        <dbReference type="ChEBI" id="CHEBI:82748"/>
        <dbReference type="ChEBI" id="CHEBI:83665"/>
        <dbReference type="ChEBI" id="CHEBI:456215"/>
        <dbReference type="EC" id="6.3.4.19"/>
    </reaction>
</comment>
<dbReference type="RefSeq" id="WP_156005239.1">
    <property type="nucleotide sequence ID" value="NZ_CP046276.1"/>
</dbReference>
<evidence type="ECO:0000256" key="2">
    <source>
        <dbReference type="ARBA" id="ARBA00022694"/>
    </source>
</evidence>
<accession>A0A6I6C7H3</accession>
<dbReference type="InterPro" id="IPR011063">
    <property type="entry name" value="TilS/TtcA_N"/>
</dbReference>
<sequence length="381" mass="45699">MRICNKKKYIVGLSGGPDSIYLLDNLIKKVNVNKIIACHVNYNFRKDSTTDMLICKKYCEKNKIKLLIKNINIDYDNLKKNFEAWAREERYDFFLDQLEKNNFDKILIAHNMNDDIETYLMQKQKKALSSYFGIKKETFYKDKKVMRPIIDTKKSQILKYLKENNIDYATDSTNCDIKYFRNSIRATLNEDDFIKLLEEKNLKNLELNKINIEIKKILAGQLKQAHFNRDESFNQRLLFSFLEQKGFGQIFYSRKKNTLKETIKQIKSTKSFVRVKIENLLLIKDRQNIYCIDLFNYEVLDKQINDLTEKDLKNFEPSINLKDFDGSLIITNDWQKHKLDLLYNNKKLSEFYKKNKTSYYKRYFQPIIYDKKNKIIKNIMN</sequence>
<evidence type="ECO:0000256" key="5">
    <source>
        <dbReference type="ARBA" id="ARBA00048539"/>
    </source>
</evidence>
<reference evidence="9 10" key="1">
    <citation type="submission" date="2019-11" db="EMBL/GenBank/DDBJ databases">
        <title>Complete genome sequence of Spiroplasma tabanidicola TAUS-1 (DSM 22603).</title>
        <authorList>
            <person name="Huang C.-T."/>
            <person name="Lin Y.-C."/>
            <person name="Kuo C.-H."/>
        </authorList>
    </citation>
    <scope>NUCLEOTIDE SEQUENCE [LARGE SCALE GENOMIC DNA]</scope>
    <source>
        <strain evidence="9 10">TAUS-1</strain>
    </source>
</reference>
<dbReference type="InterPro" id="IPR012795">
    <property type="entry name" value="tRNA_Ile_lys_synt_N"/>
</dbReference>
<name>A0A6I6C7H3_9MOLU</name>
<dbReference type="PANTHER" id="PTHR43033">
    <property type="entry name" value="TRNA(ILE)-LYSIDINE SYNTHASE-RELATED"/>
    <property type="match status" value="1"/>
</dbReference>
<keyword evidence="7" id="KW-0175">Coiled coil</keyword>
<dbReference type="GO" id="GO:0005524">
    <property type="term" value="F:ATP binding"/>
    <property type="evidence" value="ECO:0007669"/>
    <property type="project" value="UniProtKB-UniRule"/>
</dbReference>
<protein>
    <recommendedName>
        <fullName evidence="6">tRNA(Ile)-lysidine synthase</fullName>
        <ecNumber evidence="6">6.3.4.19</ecNumber>
    </recommendedName>
    <alternativeName>
        <fullName evidence="6">tRNA(Ile)-2-lysyl-cytidine synthase</fullName>
    </alternativeName>
    <alternativeName>
        <fullName evidence="6">tRNA(Ile)-lysidine synthetase</fullName>
    </alternativeName>
</protein>
<keyword evidence="6" id="KW-0963">Cytoplasm</keyword>
<organism evidence="9 10">
    <name type="scientific">Spiroplasma tabanidicola</name>
    <dbReference type="NCBI Taxonomy" id="324079"/>
    <lineage>
        <taxon>Bacteria</taxon>
        <taxon>Bacillati</taxon>
        <taxon>Mycoplasmatota</taxon>
        <taxon>Mollicutes</taxon>
        <taxon>Entomoplasmatales</taxon>
        <taxon>Spiroplasmataceae</taxon>
        <taxon>Spiroplasma</taxon>
    </lineage>
</organism>
<proteinExistence type="inferred from homology"/>
<dbReference type="EMBL" id="CP046276">
    <property type="protein sequence ID" value="QGS51379.1"/>
    <property type="molecule type" value="Genomic_DNA"/>
</dbReference>
<feature type="domain" description="tRNA(Ile)-lysidine/2-thiocytidine synthase N-terminal" evidence="8">
    <location>
        <begin position="8"/>
        <end position="186"/>
    </location>
</feature>
<dbReference type="KEGG" id="stab:STABA_v1c00120"/>
<dbReference type="CDD" id="cd01992">
    <property type="entry name" value="TilS_N"/>
    <property type="match status" value="1"/>
</dbReference>
<dbReference type="Pfam" id="PF01171">
    <property type="entry name" value="ATP_bind_3"/>
    <property type="match status" value="1"/>
</dbReference>
<evidence type="ECO:0000256" key="7">
    <source>
        <dbReference type="SAM" id="Coils"/>
    </source>
</evidence>
<keyword evidence="3 6" id="KW-0547">Nucleotide-binding</keyword>
<comment type="similarity">
    <text evidence="6">Belongs to the tRNA(Ile)-lysidine synthase family.</text>
</comment>
<evidence type="ECO:0000259" key="8">
    <source>
        <dbReference type="Pfam" id="PF01171"/>
    </source>
</evidence>
<evidence type="ECO:0000256" key="3">
    <source>
        <dbReference type="ARBA" id="ARBA00022741"/>
    </source>
</evidence>
<dbReference type="PANTHER" id="PTHR43033:SF1">
    <property type="entry name" value="TRNA(ILE)-LYSIDINE SYNTHASE-RELATED"/>
    <property type="match status" value="1"/>
</dbReference>
<dbReference type="OrthoDB" id="9807403at2"/>
<dbReference type="HAMAP" id="MF_01161">
    <property type="entry name" value="tRNA_Ile_lys_synt"/>
    <property type="match status" value="1"/>
</dbReference>
<feature type="binding site" evidence="6">
    <location>
        <begin position="14"/>
        <end position="19"/>
    </location>
    <ligand>
        <name>ATP</name>
        <dbReference type="ChEBI" id="CHEBI:30616"/>
    </ligand>
</feature>
<evidence type="ECO:0000256" key="1">
    <source>
        <dbReference type="ARBA" id="ARBA00022598"/>
    </source>
</evidence>
<dbReference type="EC" id="6.3.4.19" evidence="6"/>
<evidence type="ECO:0000256" key="4">
    <source>
        <dbReference type="ARBA" id="ARBA00022840"/>
    </source>
</evidence>
<dbReference type="SUPFAM" id="SSF52402">
    <property type="entry name" value="Adenine nucleotide alpha hydrolases-like"/>
    <property type="match status" value="1"/>
</dbReference>
<comment type="subcellular location">
    <subcellularLocation>
        <location evidence="6">Cytoplasm</location>
    </subcellularLocation>
</comment>
<dbReference type="NCBIfam" id="TIGR02432">
    <property type="entry name" value="lysidine_TilS_N"/>
    <property type="match status" value="1"/>
</dbReference>
<comment type="function">
    <text evidence="6">Ligates lysine onto the cytidine present at position 34 of the AUA codon-specific tRNA(Ile) that contains the anticodon CAU, in an ATP-dependent manner. Cytidine is converted to lysidine, thus changing the amino acid specificity of the tRNA from methionine to isoleucine.</text>
</comment>
<keyword evidence="10" id="KW-1185">Reference proteome</keyword>
<dbReference type="GO" id="GO:0006400">
    <property type="term" value="P:tRNA modification"/>
    <property type="evidence" value="ECO:0007669"/>
    <property type="project" value="UniProtKB-UniRule"/>
</dbReference>
<dbReference type="AlphaFoldDB" id="A0A6I6C7H3"/>
<dbReference type="Proteomes" id="UP000424468">
    <property type="component" value="Chromosome"/>
</dbReference>
<keyword evidence="2 6" id="KW-0819">tRNA processing</keyword>
<keyword evidence="1 6" id="KW-0436">Ligase</keyword>
<feature type="coiled-coil region" evidence="7">
    <location>
        <begin position="61"/>
        <end position="88"/>
    </location>
</feature>
<dbReference type="GO" id="GO:0005737">
    <property type="term" value="C:cytoplasm"/>
    <property type="evidence" value="ECO:0007669"/>
    <property type="project" value="UniProtKB-SubCell"/>
</dbReference>
<evidence type="ECO:0000313" key="9">
    <source>
        <dbReference type="EMBL" id="QGS51379.1"/>
    </source>
</evidence>
<dbReference type="InterPro" id="IPR012094">
    <property type="entry name" value="tRNA_Ile_lys_synt"/>
</dbReference>
<keyword evidence="4 6" id="KW-0067">ATP-binding</keyword>
<evidence type="ECO:0000313" key="10">
    <source>
        <dbReference type="Proteomes" id="UP000424468"/>
    </source>
</evidence>
<comment type="domain">
    <text evidence="6">The N-terminal region contains the highly conserved SGGXDS motif, predicted to be a P-loop motif involved in ATP binding.</text>
</comment>
<dbReference type="GO" id="GO:0032267">
    <property type="term" value="F:tRNA(Ile)-lysidine synthase activity"/>
    <property type="evidence" value="ECO:0007669"/>
    <property type="project" value="UniProtKB-EC"/>
</dbReference>
<dbReference type="Gene3D" id="3.40.50.620">
    <property type="entry name" value="HUPs"/>
    <property type="match status" value="1"/>
</dbReference>
<gene>
    <name evidence="6 9" type="primary">tilS</name>
    <name evidence="9" type="ORF">STABA_v1c00120</name>
</gene>
<dbReference type="InterPro" id="IPR014729">
    <property type="entry name" value="Rossmann-like_a/b/a_fold"/>
</dbReference>